<keyword evidence="2" id="KW-1185">Reference proteome</keyword>
<dbReference type="CDD" id="cd07067">
    <property type="entry name" value="HP_PGM_like"/>
    <property type="match status" value="1"/>
</dbReference>
<dbReference type="Gene3D" id="3.40.50.1240">
    <property type="entry name" value="Phosphoglycerate mutase-like"/>
    <property type="match status" value="1"/>
</dbReference>
<proteinExistence type="predicted"/>
<dbReference type="EMBL" id="OBMT01000002">
    <property type="protein sequence ID" value="SOB99221.1"/>
    <property type="molecule type" value="Genomic_DNA"/>
</dbReference>
<dbReference type="InterPro" id="IPR013078">
    <property type="entry name" value="His_Pase_superF_clade-1"/>
</dbReference>
<accession>A0A285RXD4</accession>
<gene>
    <name evidence="1" type="ORF">SAMN05877831_102133</name>
</gene>
<sequence length="201" mass="20683">MGGNGATEAQAAQATGAELLLIRHAPARNGGCLAGRRDVPADLPGPAPLAALRAAVGAARLVASPALRCRETAAAVFPGLTPDLDERLWEQDFGAWEGVPFADLPDIGAMTRADLARHRPPAGESFEDQCARVFPALTELAEQGGRTAVVAHAGVVRAALALAIGDLPAALAFDIAPLSLTGLRVLPGGHWVISHVNRTFG</sequence>
<dbReference type="RefSeq" id="WP_097069017.1">
    <property type="nucleotide sequence ID" value="NZ_OBMT01000002.1"/>
</dbReference>
<organism evidence="1 2">
    <name type="scientific">Rhodobacter maris</name>
    <dbReference type="NCBI Taxonomy" id="446682"/>
    <lineage>
        <taxon>Bacteria</taxon>
        <taxon>Pseudomonadati</taxon>
        <taxon>Pseudomonadota</taxon>
        <taxon>Alphaproteobacteria</taxon>
        <taxon>Rhodobacterales</taxon>
        <taxon>Rhodobacter group</taxon>
        <taxon>Rhodobacter</taxon>
    </lineage>
</organism>
<dbReference type="InterPro" id="IPR029033">
    <property type="entry name" value="His_PPase_superfam"/>
</dbReference>
<reference evidence="2" key="1">
    <citation type="submission" date="2017-08" db="EMBL/GenBank/DDBJ databases">
        <authorList>
            <person name="Varghese N."/>
            <person name="Submissions S."/>
        </authorList>
    </citation>
    <scope>NUCLEOTIDE SEQUENCE [LARGE SCALE GENOMIC DNA]</scope>
    <source>
        <strain evidence="2">JA276</strain>
    </source>
</reference>
<dbReference type="OrthoDB" id="8347407at2"/>
<name>A0A285RXD4_9RHOB</name>
<dbReference type="SUPFAM" id="SSF53254">
    <property type="entry name" value="Phosphoglycerate mutase-like"/>
    <property type="match status" value="1"/>
</dbReference>
<dbReference type="Pfam" id="PF00300">
    <property type="entry name" value="His_Phos_1"/>
    <property type="match status" value="1"/>
</dbReference>
<dbReference type="AlphaFoldDB" id="A0A285RXD4"/>
<evidence type="ECO:0000313" key="2">
    <source>
        <dbReference type="Proteomes" id="UP000219111"/>
    </source>
</evidence>
<dbReference type="SMART" id="SM00855">
    <property type="entry name" value="PGAM"/>
    <property type="match status" value="1"/>
</dbReference>
<protein>
    <submittedName>
        <fullName evidence="1">Alpha-ribazole phosphatase</fullName>
    </submittedName>
</protein>
<dbReference type="Proteomes" id="UP000219111">
    <property type="component" value="Unassembled WGS sequence"/>
</dbReference>
<evidence type="ECO:0000313" key="1">
    <source>
        <dbReference type="EMBL" id="SOB99221.1"/>
    </source>
</evidence>